<dbReference type="Proteomes" id="UP000193642">
    <property type="component" value="Unassembled WGS sequence"/>
</dbReference>
<gene>
    <name evidence="2" type="ORF">BCR33DRAFT_727909</name>
</gene>
<evidence type="ECO:0000313" key="2">
    <source>
        <dbReference type="EMBL" id="ORY23782.1"/>
    </source>
</evidence>
<keyword evidence="3" id="KW-1185">Reference proteome</keyword>
<protein>
    <submittedName>
        <fullName evidence="2">Uncharacterized protein</fullName>
    </submittedName>
</protein>
<organism evidence="2 3">
    <name type="scientific">Rhizoclosmatium globosum</name>
    <dbReference type="NCBI Taxonomy" id="329046"/>
    <lineage>
        <taxon>Eukaryota</taxon>
        <taxon>Fungi</taxon>
        <taxon>Fungi incertae sedis</taxon>
        <taxon>Chytridiomycota</taxon>
        <taxon>Chytridiomycota incertae sedis</taxon>
        <taxon>Chytridiomycetes</taxon>
        <taxon>Chytridiales</taxon>
        <taxon>Chytriomycetaceae</taxon>
        <taxon>Rhizoclosmatium</taxon>
    </lineage>
</organism>
<feature type="region of interest" description="Disordered" evidence="1">
    <location>
        <begin position="172"/>
        <end position="198"/>
    </location>
</feature>
<evidence type="ECO:0000256" key="1">
    <source>
        <dbReference type="SAM" id="MobiDB-lite"/>
    </source>
</evidence>
<accession>A0A1Y2AMQ1</accession>
<dbReference type="AlphaFoldDB" id="A0A1Y2AMQ1"/>
<dbReference type="OrthoDB" id="2149048at2759"/>
<sequence length="336" mass="36297">MTTVPVPARLFSDSTIKVRDFGFAATDARHYGPPDSASHIAHAHLFPVSAASKRLSKLVNTRPPELLFDAKPETHEFLGLSVGGEGGEGGEGEGEDEEDDDEDEDDDDDDDDNNTLAPTLASFPFLVDHLSRLLNRPVRRAKAQFDFAKGSDCEMDLRERDIVLLLVPTASDSDSATNTQKQKDSSSSSGGGGASAGKQVDRFASIEELSPTSPSPIPTPASLLLLLQEQQQQQQIPIKTASYLSLSPPPSELILHLSDFLRMQDEYGTGWVVALKFACKDVGGRALSLDSPDDEDLIQAGRVEGVNGGLPKTVRVVHRFKMRLTDIGLVPNSYVS</sequence>
<name>A0A1Y2AMQ1_9FUNG</name>
<comment type="caution">
    <text evidence="2">The sequence shown here is derived from an EMBL/GenBank/DDBJ whole genome shotgun (WGS) entry which is preliminary data.</text>
</comment>
<proteinExistence type="predicted"/>
<feature type="region of interest" description="Disordered" evidence="1">
    <location>
        <begin position="78"/>
        <end position="118"/>
    </location>
</feature>
<reference evidence="2 3" key="1">
    <citation type="submission" date="2016-07" db="EMBL/GenBank/DDBJ databases">
        <title>Pervasive Adenine N6-methylation of Active Genes in Fungi.</title>
        <authorList>
            <consortium name="DOE Joint Genome Institute"/>
            <person name="Mondo S.J."/>
            <person name="Dannebaum R.O."/>
            <person name="Kuo R.C."/>
            <person name="Labutti K."/>
            <person name="Haridas S."/>
            <person name="Kuo A."/>
            <person name="Salamov A."/>
            <person name="Ahrendt S.R."/>
            <person name="Lipzen A."/>
            <person name="Sullivan W."/>
            <person name="Andreopoulos W.B."/>
            <person name="Clum A."/>
            <person name="Lindquist E."/>
            <person name="Daum C."/>
            <person name="Ramamoorthy G.K."/>
            <person name="Gryganskyi A."/>
            <person name="Culley D."/>
            <person name="Magnuson J.K."/>
            <person name="James T.Y."/>
            <person name="O'Malley M.A."/>
            <person name="Stajich J.E."/>
            <person name="Spatafora J.W."/>
            <person name="Visel A."/>
            <person name="Grigoriev I.V."/>
        </authorList>
    </citation>
    <scope>NUCLEOTIDE SEQUENCE [LARGE SCALE GENOMIC DNA]</scope>
    <source>
        <strain evidence="2 3">JEL800</strain>
    </source>
</reference>
<evidence type="ECO:0000313" key="3">
    <source>
        <dbReference type="Proteomes" id="UP000193642"/>
    </source>
</evidence>
<dbReference type="EMBL" id="MCGO01000155">
    <property type="protein sequence ID" value="ORY23782.1"/>
    <property type="molecule type" value="Genomic_DNA"/>
</dbReference>
<feature type="compositionally biased region" description="Acidic residues" evidence="1">
    <location>
        <begin position="88"/>
        <end position="113"/>
    </location>
</feature>